<dbReference type="AlphaFoldDB" id="A0A5B7GL45"/>
<keyword evidence="2" id="KW-1185">Reference proteome</keyword>
<reference evidence="1 2" key="1">
    <citation type="submission" date="2019-05" db="EMBL/GenBank/DDBJ databases">
        <title>Another draft genome of Portunus trituberculatus and its Hox gene families provides insights of decapod evolution.</title>
        <authorList>
            <person name="Jeong J.-H."/>
            <person name="Song I."/>
            <person name="Kim S."/>
            <person name="Choi T."/>
            <person name="Kim D."/>
            <person name="Ryu S."/>
            <person name="Kim W."/>
        </authorList>
    </citation>
    <scope>NUCLEOTIDE SEQUENCE [LARGE SCALE GENOMIC DNA]</scope>
    <source>
        <tissue evidence="1">Muscle</tissue>
    </source>
</reference>
<protein>
    <submittedName>
        <fullName evidence="1">Uncharacterized protein</fullName>
    </submittedName>
</protein>
<name>A0A5B7GL45_PORTR</name>
<evidence type="ECO:0000313" key="2">
    <source>
        <dbReference type="Proteomes" id="UP000324222"/>
    </source>
</evidence>
<proteinExistence type="predicted"/>
<evidence type="ECO:0000313" key="1">
    <source>
        <dbReference type="EMBL" id="MPC58279.1"/>
    </source>
</evidence>
<sequence>MEWDMMDECMACNLKHSEPPGSCSIPKLNKNDNLLRVIPIFLVDAINISCITSRAVHCLVSQRNG</sequence>
<dbReference type="EMBL" id="VSRR010015527">
    <property type="protein sequence ID" value="MPC58279.1"/>
    <property type="molecule type" value="Genomic_DNA"/>
</dbReference>
<accession>A0A5B7GL45</accession>
<dbReference type="Proteomes" id="UP000324222">
    <property type="component" value="Unassembled WGS sequence"/>
</dbReference>
<gene>
    <name evidence="1" type="ORF">E2C01_052275</name>
</gene>
<organism evidence="1 2">
    <name type="scientific">Portunus trituberculatus</name>
    <name type="common">Swimming crab</name>
    <name type="synonym">Neptunus trituberculatus</name>
    <dbReference type="NCBI Taxonomy" id="210409"/>
    <lineage>
        <taxon>Eukaryota</taxon>
        <taxon>Metazoa</taxon>
        <taxon>Ecdysozoa</taxon>
        <taxon>Arthropoda</taxon>
        <taxon>Crustacea</taxon>
        <taxon>Multicrustacea</taxon>
        <taxon>Malacostraca</taxon>
        <taxon>Eumalacostraca</taxon>
        <taxon>Eucarida</taxon>
        <taxon>Decapoda</taxon>
        <taxon>Pleocyemata</taxon>
        <taxon>Brachyura</taxon>
        <taxon>Eubrachyura</taxon>
        <taxon>Portunoidea</taxon>
        <taxon>Portunidae</taxon>
        <taxon>Portuninae</taxon>
        <taxon>Portunus</taxon>
    </lineage>
</organism>
<comment type="caution">
    <text evidence="1">The sequence shown here is derived from an EMBL/GenBank/DDBJ whole genome shotgun (WGS) entry which is preliminary data.</text>
</comment>